<dbReference type="AlphaFoldDB" id="A0AAE0B5V7"/>
<dbReference type="Proteomes" id="UP001281410">
    <property type="component" value="Unassembled WGS sequence"/>
</dbReference>
<evidence type="ECO:0000313" key="6">
    <source>
        <dbReference type="EMBL" id="KAK3230371.1"/>
    </source>
</evidence>
<comment type="caution">
    <text evidence="6">The sequence shown here is derived from an EMBL/GenBank/DDBJ whole genome shotgun (WGS) entry which is preliminary data.</text>
</comment>
<keyword evidence="2 3" id="KW-0539">Nucleus</keyword>
<dbReference type="InterPro" id="IPR017923">
    <property type="entry name" value="TFIIS_N"/>
</dbReference>
<dbReference type="PROSITE" id="PS51319">
    <property type="entry name" value="TFIIS_N"/>
    <property type="match status" value="1"/>
</dbReference>
<dbReference type="SMART" id="SM00509">
    <property type="entry name" value="TFS2N"/>
    <property type="match status" value="1"/>
</dbReference>
<reference evidence="6" key="1">
    <citation type="journal article" date="2023" name="Plant J.">
        <title>Genome sequences and population genomics provide insights into the demographic history, inbreeding, and mutation load of two 'living fossil' tree species of Dipteronia.</title>
        <authorList>
            <person name="Feng Y."/>
            <person name="Comes H.P."/>
            <person name="Chen J."/>
            <person name="Zhu S."/>
            <person name="Lu R."/>
            <person name="Zhang X."/>
            <person name="Li P."/>
            <person name="Qiu J."/>
            <person name="Olsen K.M."/>
            <person name="Qiu Y."/>
        </authorList>
    </citation>
    <scope>NUCLEOTIDE SEQUENCE</scope>
    <source>
        <strain evidence="6">NBL</strain>
    </source>
</reference>
<sequence length="139" mass="15812">MEKEVLELYEVARTAADAAASLDGGAEEIRCIQALNQLKELPITLQLLLSTQIGRRLRFLKNHPRNKIRAFASELLETWRNIVVQEAANQDEKNKSLESKEPVEEAGETAMADDKKVRRRQRVENEKGFESPAAKIRKN</sequence>
<dbReference type="GO" id="GO:0005634">
    <property type="term" value="C:nucleus"/>
    <property type="evidence" value="ECO:0007669"/>
    <property type="project" value="UniProtKB-SubCell"/>
</dbReference>
<evidence type="ECO:0000256" key="1">
    <source>
        <dbReference type="ARBA" id="ARBA00004123"/>
    </source>
</evidence>
<organism evidence="6 7">
    <name type="scientific">Dipteronia sinensis</name>
    <dbReference type="NCBI Taxonomy" id="43782"/>
    <lineage>
        <taxon>Eukaryota</taxon>
        <taxon>Viridiplantae</taxon>
        <taxon>Streptophyta</taxon>
        <taxon>Embryophyta</taxon>
        <taxon>Tracheophyta</taxon>
        <taxon>Spermatophyta</taxon>
        <taxon>Magnoliopsida</taxon>
        <taxon>eudicotyledons</taxon>
        <taxon>Gunneridae</taxon>
        <taxon>Pentapetalae</taxon>
        <taxon>rosids</taxon>
        <taxon>malvids</taxon>
        <taxon>Sapindales</taxon>
        <taxon>Sapindaceae</taxon>
        <taxon>Hippocastanoideae</taxon>
        <taxon>Acereae</taxon>
        <taxon>Dipteronia</taxon>
    </lineage>
</organism>
<comment type="subcellular location">
    <subcellularLocation>
        <location evidence="1 3">Nucleus</location>
    </subcellularLocation>
</comment>
<evidence type="ECO:0000256" key="3">
    <source>
        <dbReference type="PROSITE-ProRule" id="PRU00649"/>
    </source>
</evidence>
<accession>A0AAE0B5V7</accession>
<proteinExistence type="predicted"/>
<dbReference type="Gene3D" id="1.20.930.10">
    <property type="entry name" value="Conserved domain common to transcription factors TFIIS, elongin A, CRSP70"/>
    <property type="match status" value="1"/>
</dbReference>
<dbReference type="CDD" id="cd00183">
    <property type="entry name" value="TFIIS_I"/>
    <property type="match status" value="1"/>
</dbReference>
<dbReference type="EMBL" id="JANJYJ010000001">
    <property type="protein sequence ID" value="KAK3230371.1"/>
    <property type="molecule type" value="Genomic_DNA"/>
</dbReference>
<gene>
    <name evidence="6" type="ORF">Dsin_002252</name>
</gene>
<keyword evidence="7" id="KW-1185">Reference proteome</keyword>
<evidence type="ECO:0000256" key="2">
    <source>
        <dbReference type="ARBA" id="ARBA00023242"/>
    </source>
</evidence>
<dbReference type="SUPFAM" id="SSF47676">
    <property type="entry name" value="Conserved domain common to transcription factors TFIIS, elongin A, CRSP70"/>
    <property type="match status" value="1"/>
</dbReference>
<dbReference type="Pfam" id="PF08711">
    <property type="entry name" value="Med26"/>
    <property type="match status" value="1"/>
</dbReference>
<evidence type="ECO:0000256" key="4">
    <source>
        <dbReference type="SAM" id="MobiDB-lite"/>
    </source>
</evidence>
<feature type="compositionally biased region" description="Basic and acidic residues" evidence="4">
    <location>
        <begin position="112"/>
        <end position="129"/>
    </location>
</feature>
<protein>
    <recommendedName>
        <fullName evidence="5">TFIIS N-terminal domain-containing protein</fullName>
    </recommendedName>
</protein>
<feature type="region of interest" description="Disordered" evidence="4">
    <location>
        <begin position="89"/>
        <end position="139"/>
    </location>
</feature>
<evidence type="ECO:0000313" key="7">
    <source>
        <dbReference type="Proteomes" id="UP001281410"/>
    </source>
</evidence>
<dbReference type="InterPro" id="IPR003617">
    <property type="entry name" value="TFIIS/CRSP70_N_sub"/>
</dbReference>
<feature type="compositionally biased region" description="Basic and acidic residues" evidence="4">
    <location>
        <begin position="90"/>
        <end position="103"/>
    </location>
</feature>
<name>A0AAE0B5V7_9ROSI</name>
<dbReference type="InterPro" id="IPR035441">
    <property type="entry name" value="TFIIS/LEDGF_dom_sf"/>
</dbReference>
<feature type="domain" description="TFIIS N-terminal" evidence="5">
    <location>
        <begin position="1"/>
        <end position="86"/>
    </location>
</feature>
<evidence type="ECO:0000259" key="5">
    <source>
        <dbReference type="PROSITE" id="PS51319"/>
    </source>
</evidence>